<dbReference type="InParanoid" id="A0A068VB54"/>
<dbReference type="InterPro" id="IPR045849">
    <property type="entry name" value="IP5P_plant"/>
</dbReference>
<dbReference type="GO" id="GO:0004439">
    <property type="term" value="F:phosphatidylinositol-4,5-bisphosphate 5-phosphatase activity"/>
    <property type="evidence" value="ECO:0007669"/>
    <property type="project" value="TreeGrafter"/>
</dbReference>
<dbReference type="EMBL" id="HG739278">
    <property type="protein sequence ID" value="CDP17966.1"/>
    <property type="molecule type" value="Genomic_DNA"/>
</dbReference>
<dbReference type="GO" id="GO:0046856">
    <property type="term" value="P:phosphatidylinositol dephosphorylation"/>
    <property type="evidence" value="ECO:0007669"/>
    <property type="project" value="TreeGrafter"/>
</dbReference>
<dbReference type="GO" id="GO:0034485">
    <property type="term" value="F:phosphatidylinositol-3,4,5-trisphosphate 5-phosphatase activity"/>
    <property type="evidence" value="ECO:0007669"/>
    <property type="project" value="TreeGrafter"/>
</dbReference>
<keyword evidence="1" id="KW-0378">Hydrolase</keyword>
<evidence type="ECO:0000313" key="3">
    <source>
        <dbReference type="Proteomes" id="UP000295252"/>
    </source>
</evidence>
<gene>
    <name evidence="2" type="ORF">GSCOC_T00001212001</name>
</gene>
<proteinExistence type="predicted"/>
<protein>
    <recommendedName>
        <fullName evidence="4">Inositol polyphosphate-related phosphatase domain-containing protein</fullName>
    </recommendedName>
</protein>
<dbReference type="STRING" id="49390.A0A068VB54"/>
<dbReference type="PANTHER" id="PTHR45666:SF22">
    <property type="entry name" value="TYPE I INOSITOL POLYPHOSPHATE 5-PHOSPHATASE 4"/>
    <property type="match status" value="1"/>
</dbReference>
<dbReference type="InterPro" id="IPR036691">
    <property type="entry name" value="Endo/exonu/phosph_ase_sf"/>
</dbReference>
<sequence length="137" mass="15701">MTSRFISNSIRYFIFFFKKKKVIRKHSFMPTSQSIKKRFQKKKKNINQVLLIITTVMILFVLIKQARQAWGNLNLEYRLRASPSADIYVLGFQEIVPLNASNVLGTEDNGPAKKWLALIKKTISSLLGTSGGYYTPP</sequence>
<organism evidence="2 3">
    <name type="scientific">Coffea canephora</name>
    <name type="common">Robusta coffee</name>
    <dbReference type="NCBI Taxonomy" id="49390"/>
    <lineage>
        <taxon>Eukaryota</taxon>
        <taxon>Viridiplantae</taxon>
        <taxon>Streptophyta</taxon>
        <taxon>Embryophyta</taxon>
        <taxon>Tracheophyta</taxon>
        <taxon>Spermatophyta</taxon>
        <taxon>Magnoliopsida</taxon>
        <taxon>eudicotyledons</taxon>
        <taxon>Gunneridae</taxon>
        <taxon>Pentapetalae</taxon>
        <taxon>asterids</taxon>
        <taxon>lamiids</taxon>
        <taxon>Gentianales</taxon>
        <taxon>Rubiaceae</taxon>
        <taxon>Ixoroideae</taxon>
        <taxon>Gardenieae complex</taxon>
        <taxon>Bertiereae - Coffeeae clade</taxon>
        <taxon>Coffeeae</taxon>
        <taxon>Coffea</taxon>
    </lineage>
</organism>
<dbReference type="GO" id="GO:0004445">
    <property type="term" value="F:inositol-polyphosphate 5-phosphatase activity"/>
    <property type="evidence" value="ECO:0007669"/>
    <property type="project" value="InterPro"/>
</dbReference>
<keyword evidence="3" id="KW-1185">Reference proteome</keyword>
<dbReference type="AlphaFoldDB" id="A0A068VB54"/>
<dbReference type="PANTHER" id="PTHR45666">
    <property type="entry name" value="TYPE IV INOSITOL POLYPHOSPHATE 5-PHOSPHATASE 9"/>
    <property type="match status" value="1"/>
</dbReference>
<dbReference type="Gramene" id="CDP17966">
    <property type="protein sequence ID" value="CDP17966"/>
    <property type="gene ID" value="GSCOC_T00001212001"/>
</dbReference>
<evidence type="ECO:0000313" key="2">
    <source>
        <dbReference type="EMBL" id="CDP17966.1"/>
    </source>
</evidence>
<evidence type="ECO:0008006" key="4">
    <source>
        <dbReference type="Google" id="ProtNLM"/>
    </source>
</evidence>
<dbReference type="Gene3D" id="3.60.10.10">
    <property type="entry name" value="Endonuclease/exonuclease/phosphatase"/>
    <property type="match status" value="1"/>
</dbReference>
<reference evidence="3" key="1">
    <citation type="journal article" date="2014" name="Science">
        <title>The coffee genome provides insight into the convergent evolution of caffeine biosynthesis.</title>
        <authorList>
            <person name="Denoeud F."/>
            <person name="Carretero-Paulet L."/>
            <person name="Dereeper A."/>
            <person name="Droc G."/>
            <person name="Guyot R."/>
            <person name="Pietrella M."/>
            <person name="Zheng C."/>
            <person name="Alberti A."/>
            <person name="Anthony F."/>
            <person name="Aprea G."/>
            <person name="Aury J.M."/>
            <person name="Bento P."/>
            <person name="Bernard M."/>
            <person name="Bocs S."/>
            <person name="Campa C."/>
            <person name="Cenci A."/>
            <person name="Combes M.C."/>
            <person name="Crouzillat D."/>
            <person name="Da Silva C."/>
            <person name="Daddiego L."/>
            <person name="De Bellis F."/>
            <person name="Dussert S."/>
            <person name="Garsmeur O."/>
            <person name="Gayraud T."/>
            <person name="Guignon V."/>
            <person name="Jahn K."/>
            <person name="Jamilloux V."/>
            <person name="Joet T."/>
            <person name="Labadie K."/>
            <person name="Lan T."/>
            <person name="Leclercq J."/>
            <person name="Lepelley M."/>
            <person name="Leroy T."/>
            <person name="Li L.T."/>
            <person name="Librado P."/>
            <person name="Lopez L."/>
            <person name="Munoz A."/>
            <person name="Noel B."/>
            <person name="Pallavicini A."/>
            <person name="Perrotta G."/>
            <person name="Poncet V."/>
            <person name="Pot D."/>
            <person name="Priyono X."/>
            <person name="Rigoreau M."/>
            <person name="Rouard M."/>
            <person name="Rozas J."/>
            <person name="Tranchant-Dubreuil C."/>
            <person name="VanBuren R."/>
            <person name="Zhang Q."/>
            <person name="Andrade A.C."/>
            <person name="Argout X."/>
            <person name="Bertrand B."/>
            <person name="de Kochko A."/>
            <person name="Graziosi G."/>
            <person name="Henry R.J."/>
            <person name="Jayarama X."/>
            <person name="Ming R."/>
            <person name="Nagai C."/>
            <person name="Rounsley S."/>
            <person name="Sankoff D."/>
            <person name="Giuliano G."/>
            <person name="Albert V.A."/>
            <person name="Wincker P."/>
            <person name="Lashermes P."/>
        </authorList>
    </citation>
    <scope>NUCLEOTIDE SEQUENCE [LARGE SCALE GENOMIC DNA]</scope>
    <source>
        <strain evidence="3">cv. DH200-94</strain>
    </source>
</reference>
<dbReference type="SUPFAM" id="SSF56219">
    <property type="entry name" value="DNase I-like"/>
    <property type="match status" value="1"/>
</dbReference>
<dbReference type="OrthoDB" id="1733597at2759"/>
<accession>A0A068VB54</accession>
<evidence type="ECO:0000256" key="1">
    <source>
        <dbReference type="ARBA" id="ARBA00022801"/>
    </source>
</evidence>
<dbReference type="Proteomes" id="UP000295252">
    <property type="component" value="Chromosome IV"/>
</dbReference>
<name>A0A068VB54_COFCA</name>